<dbReference type="Proteomes" id="UP000810252">
    <property type="component" value="Unassembled WGS sequence"/>
</dbReference>
<evidence type="ECO:0008006" key="5">
    <source>
        <dbReference type="Google" id="ProtNLM"/>
    </source>
</evidence>
<organism evidence="3 4">
    <name type="scientific">Candidatus Cryptobacteroides merdigallinarum</name>
    <dbReference type="NCBI Taxonomy" id="2840770"/>
    <lineage>
        <taxon>Bacteria</taxon>
        <taxon>Pseudomonadati</taxon>
        <taxon>Bacteroidota</taxon>
        <taxon>Bacteroidia</taxon>
        <taxon>Bacteroidales</taxon>
        <taxon>Candidatus Cryptobacteroides</taxon>
    </lineage>
</organism>
<keyword evidence="2" id="KW-0732">Signal</keyword>
<gene>
    <name evidence="3" type="ORF">IAC29_08125</name>
</gene>
<accession>A0A9D9HCK0</accession>
<dbReference type="EMBL" id="JADIMQ010000114">
    <property type="protein sequence ID" value="MBO8449220.1"/>
    <property type="molecule type" value="Genomic_DNA"/>
</dbReference>
<evidence type="ECO:0000313" key="4">
    <source>
        <dbReference type="Proteomes" id="UP000810252"/>
    </source>
</evidence>
<feature type="region of interest" description="Disordered" evidence="1">
    <location>
        <begin position="110"/>
        <end position="162"/>
    </location>
</feature>
<comment type="caution">
    <text evidence="3">The sequence shown here is derived from an EMBL/GenBank/DDBJ whole genome shotgun (WGS) entry which is preliminary data.</text>
</comment>
<evidence type="ECO:0000256" key="1">
    <source>
        <dbReference type="SAM" id="MobiDB-lite"/>
    </source>
</evidence>
<feature type="region of interest" description="Disordered" evidence="1">
    <location>
        <begin position="19"/>
        <end position="38"/>
    </location>
</feature>
<feature type="chain" id="PRO_5038868191" description="Periplasmic heavy metal sensor" evidence="2">
    <location>
        <begin position="21"/>
        <end position="162"/>
    </location>
</feature>
<proteinExistence type="predicted"/>
<feature type="signal peptide" evidence="2">
    <location>
        <begin position="1"/>
        <end position="20"/>
    </location>
</feature>
<protein>
    <recommendedName>
        <fullName evidence="5">Periplasmic heavy metal sensor</fullName>
    </recommendedName>
</protein>
<sequence>MKKLACVIIAGTVGFGLAFAQGPRNQGPQDQDRKLSETERIEKRVGFLKEKLSLSDKQAEDLTALFTQQDNQRKEAVEAHRKAMQEMAEKDKADFEKLLTREQLDQLEKMRAERPQPQAGPARHWRGPQDCPAEGHHHREFRHRPPVDMPQVCDSCRCGSRQ</sequence>
<name>A0A9D9HCK0_9BACT</name>
<evidence type="ECO:0000256" key="2">
    <source>
        <dbReference type="SAM" id="SignalP"/>
    </source>
</evidence>
<reference evidence="3" key="1">
    <citation type="submission" date="2020-10" db="EMBL/GenBank/DDBJ databases">
        <authorList>
            <person name="Gilroy R."/>
        </authorList>
    </citation>
    <scope>NUCLEOTIDE SEQUENCE</scope>
    <source>
        <strain evidence="3">20514</strain>
    </source>
</reference>
<evidence type="ECO:0000313" key="3">
    <source>
        <dbReference type="EMBL" id="MBO8449220.1"/>
    </source>
</evidence>
<reference evidence="3" key="2">
    <citation type="journal article" date="2021" name="PeerJ">
        <title>Extensive microbial diversity within the chicken gut microbiome revealed by metagenomics and culture.</title>
        <authorList>
            <person name="Gilroy R."/>
            <person name="Ravi A."/>
            <person name="Getino M."/>
            <person name="Pursley I."/>
            <person name="Horton D.L."/>
            <person name="Alikhan N.F."/>
            <person name="Baker D."/>
            <person name="Gharbi K."/>
            <person name="Hall N."/>
            <person name="Watson M."/>
            <person name="Adriaenssens E.M."/>
            <person name="Foster-Nyarko E."/>
            <person name="Jarju S."/>
            <person name="Secka A."/>
            <person name="Antonio M."/>
            <person name="Oren A."/>
            <person name="Chaudhuri R.R."/>
            <person name="La Ragione R."/>
            <person name="Hildebrand F."/>
            <person name="Pallen M.J."/>
        </authorList>
    </citation>
    <scope>NUCLEOTIDE SEQUENCE</scope>
    <source>
        <strain evidence="3">20514</strain>
    </source>
</reference>
<dbReference type="AlphaFoldDB" id="A0A9D9HCK0"/>